<evidence type="ECO:0000256" key="6">
    <source>
        <dbReference type="ARBA" id="ARBA00023136"/>
    </source>
</evidence>
<keyword evidence="12" id="KW-1185">Reference proteome</keyword>
<evidence type="ECO:0000259" key="10">
    <source>
        <dbReference type="Pfam" id="PF07885"/>
    </source>
</evidence>
<dbReference type="Gene3D" id="1.10.287.70">
    <property type="match status" value="1"/>
</dbReference>
<dbReference type="GO" id="GO:0001508">
    <property type="term" value="P:action potential"/>
    <property type="evidence" value="ECO:0007669"/>
    <property type="project" value="TreeGrafter"/>
</dbReference>
<feature type="compositionally biased region" description="Basic and acidic residues" evidence="8">
    <location>
        <begin position="386"/>
        <end position="397"/>
    </location>
</feature>
<keyword evidence="6 9" id="KW-0472">Membrane</keyword>
<proteinExistence type="predicted"/>
<feature type="transmembrane region" description="Helical" evidence="9">
    <location>
        <begin position="80"/>
        <end position="100"/>
    </location>
</feature>
<keyword evidence="5" id="KW-0406">Ion transport</keyword>
<sequence length="397" mass="44877">MNFINSTEEFQTILQNDMTDFALPVSKAIQILLLPEEHYENPVMMTESITSSPGFSLIMDVRNVNIRANKAAIIKLYTESWPITVLAFALTGISGMFIWVLGSYEGFWWAFVTMTTVGYGDKTPKFILGRLFGVIWIMFGLILVAVFTATATSALSTNMHSFVRVEGNKIGVLNNTSAGLEAKKKGAFVTIKKMFSSLRSDEIDGVLMDRFRAAVILRAMRERTIRVFTSYDVKVPYYLAIRDTLRDLVAEGSCFKNRIERQDFESLFIKYLEPTVMFNTDTDSYNVFSGDSPNTRRFLLIVVCVFLGSAFTGITAEVIYRKLRKGNLRVKTGEDPENGHDLREVSVHSVAKPNLTNVENKLRQLVDEVSKLREQMSTISSNTDGSFREERRGTTHM</sequence>
<dbReference type="InterPro" id="IPR013099">
    <property type="entry name" value="K_chnl_dom"/>
</dbReference>
<comment type="caution">
    <text evidence="11">The sequence shown here is derived from an EMBL/GenBank/DDBJ whole genome shotgun (WGS) entry which is preliminary data.</text>
</comment>
<evidence type="ECO:0000256" key="7">
    <source>
        <dbReference type="ARBA" id="ARBA00023303"/>
    </source>
</evidence>
<dbReference type="SUPFAM" id="SSF81324">
    <property type="entry name" value="Voltage-gated potassium channels"/>
    <property type="match status" value="1"/>
</dbReference>
<keyword evidence="3 9" id="KW-0812">Transmembrane</keyword>
<feature type="transmembrane region" description="Helical" evidence="9">
    <location>
        <begin position="298"/>
        <end position="320"/>
    </location>
</feature>
<evidence type="ECO:0000256" key="9">
    <source>
        <dbReference type="SAM" id="Phobius"/>
    </source>
</evidence>
<evidence type="ECO:0000313" key="11">
    <source>
        <dbReference type="EMBL" id="PFX20897.1"/>
    </source>
</evidence>
<dbReference type="OrthoDB" id="73653at2759"/>
<protein>
    <submittedName>
        <fullName evidence="11">Putative potassium channel protein YugO</fullName>
    </submittedName>
</protein>
<keyword evidence="2" id="KW-0813">Transport</keyword>
<evidence type="ECO:0000256" key="5">
    <source>
        <dbReference type="ARBA" id="ARBA00023065"/>
    </source>
</evidence>
<dbReference type="AlphaFoldDB" id="A0A2B4RX24"/>
<organism evidence="11 12">
    <name type="scientific">Stylophora pistillata</name>
    <name type="common">Smooth cauliflower coral</name>
    <dbReference type="NCBI Taxonomy" id="50429"/>
    <lineage>
        <taxon>Eukaryota</taxon>
        <taxon>Metazoa</taxon>
        <taxon>Cnidaria</taxon>
        <taxon>Anthozoa</taxon>
        <taxon>Hexacorallia</taxon>
        <taxon>Scleractinia</taxon>
        <taxon>Astrocoeniina</taxon>
        <taxon>Pocilloporidae</taxon>
        <taxon>Stylophora</taxon>
    </lineage>
</organism>
<dbReference type="GO" id="GO:0008076">
    <property type="term" value="C:voltage-gated potassium channel complex"/>
    <property type="evidence" value="ECO:0007669"/>
    <property type="project" value="InterPro"/>
</dbReference>
<feature type="domain" description="Potassium channel" evidence="10">
    <location>
        <begin position="93"/>
        <end position="155"/>
    </location>
</feature>
<dbReference type="PRINTS" id="PR00169">
    <property type="entry name" value="KCHANNEL"/>
</dbReference>
<dbReference type="EMBL" id="LSMT01000299">
    <property type="protein sequence ID" value="PFX20897.1"/>
    <property type="molecule type" value="Genomic_DNA"/>
</dbReference>
<dbReference type="PANTHER" id="PTHR11537:SF252">
    <property type="entry name" value="POTASSIUM VOLTAGE-GATED CHANNEL PROTEIN SHAW"/>
    <property type="match status" value="1"/>
</dbReference>
<dbReference type="PANTHER" id="PTHR11537">
    <property type="entry name" value="VOLTAGE-GATED POTASSIUM CHANNEL"/>
    <property type="match status" value="1"/>
</dbReference>
<dbReference type="Pfam" id="PF07885">
    <property type="entry name" value="Ion_trans_2"/>
    <property type="match status" value="1"/>
</dbReference>
<feature type="transmembrane region" description="Helical" evidence="9">
    <location>
        <begin position="134"/>
        <end position="155"/>
    </location>
</feature>
<evidence type="ECO:0000313" key="12">
    <source>
        <dbReference type="Proteomes" id="UP000225706"/>
    </source>
</evidence>
<dbReference type="Proteomes" id="UP000225706">
    <property type="component" value="Unassembled WGS sequence"/>
</dbReference>
<reference evidence="12" key="1">
    <citation type="journal article" date="2017" name="bioRxiv">
        <title>Comparative analysis of the genomes of Stylophora pistillata and Acropora digitifera provides evidence for extensive differences between species of corals.</title>
        <authorList>
            <person name="Voolstra C.R."/>
            <person name="Li Y."/>
            <person name="Liew Y.J."/>
            <person name="Baumgarten S."/>
            <person name="Zoccola D."/>
            <person name="Flot J.-F."/>
            <person name="Tambutte S."/>
            <person name="Allemand D."/>
            <person name="Aranda M."/>
        </authorList>
    </citation>
    <scope>NUCLEOTIDE SEQUENCE [LARGE SCALE GENOMIC DNA]</scope>
</reference>
<dbReference type="InterPro" id="IPR028325">
    <property type="entry name" value="VG_K_chnl"/>
</dbReference>
<evidence type="ECO:0000256" key="3">
    <source>
        <dbReference type="ARBA" id="ARBA00022692"/>
    </source>
</evidence>
<dbReference type="STRING" id="50429.A0A2B4RX24"/>
<keyword evidence="7 11" id="KW-0407">Ion channel</keyword>
<gene>
    <name evidence="11" type="primary">yugO</name>
    <name evidence="11" type="ORF">AWC38_SpisGene14649</name>
</gene>
<dbReference type="GO" id="GO:0005251">
    <property type="term" value="F:delayed rectifier potassium channel activity"/>
    <property type="evidence" value="ECO:0007669"/>
    <property type="project" value="TreeGrafter"/>
</dbReference>
<accession>A0A2B4RX24</accession>
<evidence type="ECO:0000256" key="8">
    <source>
        <dbReference type="SAM" id="MobiDB-lite"/>
    </source>
</evidence>
<comment type="subcellular location">
    <subcellularLocation>
        <location evidence="1">Membrane</location>
        <topology evidence="1">Multi-pass membrane protein</topology>
    </subcellularLocation>
</comment>
<feature type="region of interest" description="Disordered" evidence="8">
    <location>
        <begin position="377"/>
        <end position="397"/>
    </location>
</feature>
<evidence type="ECO:0000256" key="1">
    <source>
        <dbReference type="ARBA" id="ARBA00004141"/>
    </source>
</evidence>
<keyword evidence="4 9" id="KW-1133">Transmembrane helix</keyword>
<name>A0A2B4RX24_STYPI</name>
<evidence type="ECO:0000256" key="2">
    <source>
        <dbReference type="ARBA" id="ARBA00022448"/>
    </source>
</evidence>
<evidence type="ECO:0000256" key="4">
    <source>
        <dbReference type="ARBA" id="ARBA00022989"/>
    </source>
</evidence>